<sequence>MTIFEPGNSDTTLILLHGTGGSERDLMPIAKFLAPNAARLALGGRVVEHDQTRYFAHTADGGFDLEDAKIQATWLTGELTQMLASHHRDPQHAIVLGYSNGANIAAFAMLHQIVPWRDAILLHPVSISAMAPTRRLFNTRVWLTHGSGDPYSTKENFVQLQSQFTHAFAAVATYSHRRGHALIQAELNATSRWLNTILVTSKVL</sequence>
<dbReference type="InterPro" id="IPR029058">
    <property type="entry name" value="AB_hydrolase_fold"/>
</dbReference>
<dbReference type="Gene3D" id="3.40.50.1820">
    <property type="entry name" value="alpha/beta hydrolase"/>
    <property type="match status" value="1"/>
</dbReference>
<comment type="caution">
    <text evidence="1">The sequence shown here is derived from an EMBL/GenBank/DDBJ whole genome shotgun (WGS) entry which is preliminary data.</text>
</comment>
<evidence type="ECO:0008006" key="3">
    <source>
        <dbReference type="Google" id="ProtNLM"/>
    </source>
</evidence>
<evidence type="ECO:0000313" key="1">
    <source>
        <dbReference type="EMBL" id="KRL41613.1"/>
    </source>
</evidence>
<dbReference type="EMBL" id="AZEU01000246">
    <property type="protein sequence ID" value="KRL41613.1"/>
    <property type="molecule type" value="Genomic_DNA"/>
</dbReference>
<dbReference type="RefSeq" id="WP_056964706.1">
    <property type="nucleotide sequence ID" value="NZ_AZEU01000246.1"/>
</dbReference>
<evidence type="ECO:0000313" key="2">
    <source>
        <dbReference type="Proteomes" id="UP000051790"/>
    </source>
</evidence>
<protein>
    <recommendedName>
        <fullName evidence="3">Esterase</fullName>
    </recommendedName>
</protein>
<accession>A0A0R1QAK1</accession>
<dbReference type="SUPFAM" id="SSF53474">
    <property type="entry name" value="alpha/beta-Hydrolases"/>
    <property type="match status" value="1"/>
</dbReference>
<dbReference type="AlphaFoldDB" id="A0A0R1QAK1"/>
<reference evidence="1 2" key="1">
    <citation type="journal article" date="2015" name="Genome Announc.">
        <title>Expanding the biotechnology potential of lactobacilli through comparative genomics of 213 strains and associated genera.</title>
        <authorList>
            <person name="Sun Z."/>
            <person name="Harris H.M."/>
            <person name="McCann A."/>
            <person name="Guo C."/>
            <person name="Argimon S."/>
            <person name="Zhang W."/>
            <person name="Yang X."/>
            <person name="Jeffery I.B."/>
            <person name="Cooney J.C."/>
            <person name="Kagawa T.F."/>
            <person name="Liu W."/>
            <person name="Song Y."/>
            <person name="Salvetti E."/>
            <person name="Wrobel A."/>
            <person name="Rasinkangas P."/>
            <person name="Parkhill J."/>
            <person name="Rea M.C."/>
            <person name="O'Sullivan O."/>
            <person name="Ritari J."/>
            <person name="Douillard F.P."/>
            <person name="Paul Ross R."/>
            <person name="Yang R."/>
            <person name="Briner A.E."/>
            <person name="Felis G.E."/>
            <person name="de Vos W.M."/>
            <person name="Barrangou R."/>
            <person name="Klaenhammer T.R."/>
            <person name="Caufield P.W."/>
            <person name="Cui Y."/>
            <person name="Zhang H."/>
            <person name="O'Toole P.W."/>
        </authorList>
    </citation>
    <scope>NUCLEOTIDE SEQUENCE [LARGE SCALE GENOMIC DNA]</scope>
    <source>
        <strain evidence="1 2">DSM 13343</strain>
    </source>
</reference>
<dbReference type="Proteomes" id="UP000051790">
    <property type="component" value="Unassembled WGS sequence"/>
</dbReference>
<dbReference type="PATRIC" id="fig|1423769.4.peg.2319"/>
<gene>
    <name evidence="1" type="ORF">FD01_GL002158</name>
</gene>
<name>A0A0R1QAK1_9LACO</name>
<keyword evidence="2" id="KW-1185">Reference proteome</keyword>
<dbReference type="OrthoDB" id="9796570at2"/>
<organism evidence="1 2">
    <name type="scientific">Lacticaseibacillus manihotivorans DSM 13343 = JCM 12514</name>
    <dbReference type="NCBI Taxonomy" id="1423769"/>
    <lineage>
        <taxon>Bacteria</taxon>
        <taxon>Bacillati</taxon>
        <taxon>Bacillota</taxon>
        <taxon>Bacilli</taxon>
        <taxon>Lactobacillales</taxon>
        <taxon>Lactobacillaceae</taxon>
        <taxon>Lacticaseibacillus</taxon>
    </lineage>
</organism>
<proteinExistence type="predicted"/>